<dbReference type="Proteomes" id="UP000054560">
    <property type="component" value="Unassembled WGS sequence"/>
</dbReference>
<protein>
    <recommendedName>
        <fullName evidence="3">Beta-Casp domain-containing protein</fullName>
    </recommendedName>
</protein>
<dbReference type="eggNOG" id="KOG1136">
    <property type="taxonomic scope" value="Eukaryota"/>
</dbReference>
<name>A0A0L0FFT4_9EUKA</name>
<dbReference type="GO" id="GO:0004521">
    <property type="term" value="F:RNA endonuclease activity"/>
    <property type="evidence" value="ECO:0007669"/>
    <property type="project" value="TreeGrafter"/>
</dbReference>
<sequence>MFYVKAGGQSVVYTGDYNMTPDRHLGAAWIDRCRPDLLISESTYATTVRDSKRARERDFLKKVFDAVSNGGKVLIPVFALGRAQELCILL</sequence>
<feature type="non-terminal residue" evidence="1">
    <location>
        <position position="90"/>
    </location>
</feature>
<dbReference type="InterPro" id="IPR036866">
    <property type="entry name" value="RibonucZ/Hydroxyglut_hydro"/>
</dbReference>
<dbReference type="Gene3D" id="3.40.50.10890">
    <property type="match status" value="1"/>
</dbReference>
<reference evidence="1 2" key="1">
    <citation type="submission" date="2011-02" db="EMBL/GenBank/DDBJ databases">
        <title>The Genome Sequence of Sphaeroforma arctica JP610.</title>
        <authorList>
            <consortium name="The Broad Institute Genome Sequencing Platform"/>
            <person name="Russ C."/>
            <person name="Cuomo C."/>
            <person name="Young S.K."/>
            <person name="Zeng Q."/>
            <person name="Gargeya S."/>
            <person name="Alvarado L."/>
            <person name="Berlin A."/>
            <person name="Chapman S.B."/>
            <person name="Chen Z."/>
            <person name="Freedman E."/>
            <person name="Gellesch M."/>
            <person name="Goldberg J."/>
            <person name="Griggs A."/>
            <person name="Gujja S."/>
            <person name="Heilman E."/>
            <person name="Heiman D."/>
            <person name="Howarth C."/>
            <person name="Mehta T."/>
            <person name="Neiman D."/>
            <person name="Pearson M."/>
            <person name="Roberts A."/>
            <person name="Saif S."/>
            <person name="Shea T."/>
            <person name="Shenoy N."/>
            <person name="Sisk P."/>
            <person name="Stolte C."/>
            <person name="Sykes S."/>
            <person name="White J."/>
            <person name="Yandava C."/>
            <person name="Burger G."/>
            <person name="Gray M.W."/>
            <person name="Holland P.W.H."/>
            <person name="King N."/>
            <person name="Lang F.B.F."/>
            <person name="Roger A.J."/>
            <person name="Ruiz-Trillo I."/>
            <person name="Haas B."/>
            <person name="Nusbaum C."/>
            <person name="Birren B."/>
        </authorList>
    </citation>
    <scope>NUCLEOTIDE SEQUENCE [LARGE SCALE GENOMIC DNA]</scope>
    <source>
        <strain evidence="1 2">JP610</strain>
    </source>
</reference>
<dbReference type="SUPFAM" id="SSF56281">
    <property type="entry name" value="Metallo-hydrolase/oxidoreductase"/>
    <property type="match status" value="1"/>
</dbReference>
<evidence type="ECO:0000313" key="1">
    <source>
        <dbReference type="EMBL" id="KNC74918.1"/>
    </source>
</evidence>
<dbReference type="STRING" id="667725.A0A0L0FFT4"/>
<evidence type="ECO:0008006" key="3">
    <source>
        <dbReference type="Google" id="ProtNLM"/>
    </source>
</evidence>
<proteinExistence type="predicted"/>
<dbReference type="PANTHER" id="PTHR11203">
    <property type="entry name" value="CLEAVAGE AND POLYADENYLATION SPECIFICITY FACTOR FAMILY MEMBER"/>
    <property type="match status" value="1"/>
</dbReference>
<dbReference type="GO" id="GO:0005634">
    <property type="term" value="C:nucleus"/>
    <property type="evidence" value="ECO:0007669"/>
    <property type="project" value="TreeGrafter"/>
</dbReference>
<dbReference type="RefSeq" id="XP_014148820.1">
    <property type="nucleotide sequence ID" value="XM_014293345.1"/>
</dbReference>
<keyword evidence="2" id="KW-1185">Reference proteome</keyword>
<dbReference type="AlphaFoldDB" id="A0A0L0FFT4"/>
<dbReference type="InterPro" id="IPR050698">
    <property type="entry name" value="MBL"/>
</dbReference>
<dbReference type="GO" id="GO:0016180">
    <property type="term" value="P:snRNA processing"/>
    <property type="evidence" value="ECO:0007669"/>
    <property type="project" value="TreeGrafter"/>
</dbReference>
<accession>A0A0L0FFT4</accession>
<dbReference type="Gene3D" id="3.60.15.10">
    <property type="entry name" value="Ribonuclease Z/Hydroxyacylglutathione hydrolase-like"/>
    <property type="match status" value="1"/>
</dbReference>
<dbReference type="PANTHER" id="PTHR11203:SF37">
    <property type="entry name" value="INTEGRATOR COMPLEX SUBUNIT 11"/>
    <property type="match status" value="1"/>
</dbReference>
<dbReference type="GeneID" id="25913050"/>
<organism evidence="1 2">
    <name type="scientific">Sphaeroforma arctica JP610</name>
    <dbReference type="NCBI Taxonomy" id="667725"/>
    <lineage>
        <taxon>Eukaryota</taxon>
        <taxon>Ichthyosporea</taxon>
        <taxon>Ichthyophonida</taxon>
        <taxon>Sphaeroforma</taxon>
    </lineage>
</organism>
<evidence type="ECO:0000313" key="2">
    <source>
        <dbReference type="Proteomes" id="UP000054560"/>
    </source>
</evidence>
<dbReference type="OrthoDB" id="10249535at2759"/>
<dbReference type="EMBL" id="KQ243980">
    <property type="protein sequence ID" value="KNC74918.1"/>
    <property type="molecule type" value="Genomic_DNA"/>
</dbReference>
<gene>
    <name evidence="1" type="ORF">SARC_12546</name>
</gene>